<dbReference type="GO" id="GO:0000978">
    <property type="term" value="F:RNA polymerase II cis-regulatory region sequence-specific DNA binding"/>
    <property type="evidence" value="ECO:0007669"/>
    <property type="project" value="TreeGrafter"/>
</dbReference>
<name>A0A821Z521_9BILA</name>
<keyword evidence="2" id="KW-0805">Transcription regulation</keyword>
<feature type="non-terminal residue" evidence="8">
    <location>
        <position position="193"/>
    </location>
</feature>
<dbReference type="AlphaFoldDB" id="A0A821Z521"/>
<dbReference type="Pfam" id="PF01285">
    <property type="entry name" value="TEA"/>
    <property type="match status" value="1"/>
</dbReference>
<dbReference type="GO" id="GO:0035329">
    <property type="term" value="P:hippo signaling"/>
    <property type="evidence" value="ECO:0007669"/>
    <property type="project" value="TreeGrafter"/>
</dbReference>
<evidence type="ECO:0000256" key="6">
    <source>
        <dbReference type="SAM" id="MobiDB-lite"/>
    </source>
</evidence>
<dbReference type="InterPro" id="IPR000818">
    <property type="entry name" value="TEA/ATTS_dom"/>
</dbReference>
<dbReference type="PRINTS" id="PR00065">
    <property type="entry name" value="TEADOMAIN"/>
</dbReference>
<keyword evidence="4" id="KW-0539">Nucleus</keyword>
<gene>
    <name evidence="8" type="ORF">QYT958_LOCUS35422</name>
</gene>
<feature type="domain" description="TEA" evidence="7">
    <location>
        <begin position="22"/>
        <end position="98"/>
    </location>
</feature>
<evidence type="ECO:0000256" key="1">
    <source>
        <dbReference type="ARBA" id="ARBA00004123"/>
    </source>
</evidence>
<evidence type="ECO:0000256" key="5">
    <source>
        <dbReference type="PROSITE-ProRule" id="PRU00505"/>
    </source>
</evidence>
<sequence>MDKIKIDTNLSIPTPSTNNGTVDEAEGIWSADIEQSFLEALAIYPPCGRRKIILTEEGKMYGRNELVARYIKIRTGKTRSRKQVSSHLQVLAKRRSKEIQSLRNDKAAQQVILERLKQYTSAEIVSMNNEQITSDNDSFSDDDDDEVEKKKKKRATPVKNLIQPIPIEEHLKKPVPASSMNIEQFQAKEDSYS</sequence>
<dbReference type="InterPro" id="IPR050937">
    <property type="entry name" value="TEC1_TEAD_TF"/>
</dbReference>
<dbReference type="GO" id="GO:0000981">
    <property type="term" value="F:DNA-binding transcription factor activity, RNA polymerase II-specific"/>
    <property type="evidence" value="ECO:0007669"/>
    <property type="project" value="TreeGrafter"/>
</dbReference>
<dbReference type="SMART" id="SM00426">
    <property type="entry name" value="TEA"/>
    <property type="match status" value="1"/>
</dbReference>
<dbReference type="Gene3D" id="6.10.20.40">
    <property type="entry name" value="TEA/ATTS domain"/>
    <property type="match status" value="1"/>
</dbReference>
<evidence type="ECO:0000259" key="7">
    <source>
        <dbReference type="PROSITE" id="PS51088"/>
    </source>
</evidence>
<evidence type="ECO:0000256" key="4">
    <source>
        <dbReference type="ARBA" id="ARBA00023242"/>
    </source>
</evidence>
<evidence type="ECO:0000313" key="9">
    <source>
        <dbReference type="Proteomes" id="UP000663848"/>
    </source>
</evidence>
<dbReference type="InterPro" id="IPR038096">
    <property type="entry name" value="TEA/ATTS_sf"/>
</dbReference>
<dbReference type="EMBL" id="CAJOBR010026841">
    <property type="protein sequence ID" value="CAF4973291.1"/>
    <property type="molecule type" value="Genomic_DNA"/>
</dbReference>
<reference evidence="8" key="1">
    <citation type="submission" date="2021-02" db="EMBL/GenBank/DDBJ databases">
        <authorList>
            <person name="Nowell W R."/>
        </authorList>
    </citation>
    <scope>NUCLEOTIDE SEQUENCE</scope>
</reference>
<comment type="subcellular location">
    <subcellularLocation>
        <location evidence="1">Nucleus</location>
    </subcellularLocation>
</comment>
<protein>
    <recommendedName>
        <fullName evidence="7">TEA domain-containing protein</fullName>
    </recommendedName>
</protein>
<accession>A0A821Z521</accession>
<feature type="region of interest" description="Disordered" evidence="6">
    <location>
        <begin position="127"/>
        <end position="193"/>
    </location>
</feature>
<organism evidence="8 9">
    <name type="scientific">Rotaria socialis</name>
    <dbReference type="NCBI Taxonomy" id="392032"/>
    <lineage>
        <taxon>Eukaryota</taxon>
        <taxon>Metazoa</taxon>
        <taxon>Spiralia</taxon>
        <taxon>Gnathifera</taxon>
        <taxon>Rotifera</taxon>
        <taxon>Eurotatoria</taxon>
        <taxon>Bdelloidea</taxon>
        <taxon>Philodinida</taxon>
        <taxon>Philodinidae</taxon>
        <taxon>Rotaria</taxon>
    </lineage>
</organism>
<dbReference type="PANTHER" id="PTHR11834">
    <property type="entry name" value="TRANSCRIPTIONAL ENHANCER FACTOR TEF RELATED"/>
    <property type="match status" value="1"/>
</dbReference>
<feature type="DNA-binding region" description="TEA" evidence="5">
    <location>
        <begin position="22"/>
        <end position="98"/>
    </location>
</feature>
<dbReference type="Proteomes" id="UP000663848">
    <property type="component" value="Unassembled WGS sequence"/>
</dbReference>
<evidence type="ECO:0000256" key="2">
    <source>
        <dbReference type="ARBA" id="ARBA00023015"/>
    </source>
</evidence>
<dbReference type="PANTHER" id="PTHR11834:SF0">
    <property type="entry name" value="PROTEIN SCALLOPED"/>
    <property type="match status" value="1"/>
</dbReference>
<dbReference type="PROSITE" id="PS51088">
    <property type="entry name" value="TEA_2"/>
    <property type="match status" value="1"/>
</dbReference>
<evidence type="ECO:0000256" key="3">
    <source>
        <dbReference type="ARBA" id="ARBA00023163"/>
    </source>
</evidence>
<dbReference type="GO" id="GO:0048568">
    <property type="term" value="P:embryonic organ development"/>
    <property type="evidence" value="ECO:0007669"/>
    <property type="project" value="TreeGrafter"/>
</dbReference>
<keyword evidence="3" id="KW-0804">Transcription</keyword>
<dbReference type="GO" id="GO:0005634">
    <property type="term" value="C:nucleus"/>
    <property type="evidence" value="ECO:0007669"/>
    <property type="project" value="UniProtKB-SubCell"/>
</dbReference>
<evidence type="ECO:0000313" key="8">
    <source>
        <dbReference type="EMBL" id="CAF4973291.1"/>
    </source>
</evidence>
<comment type="caution">
    <text evidence="8">The sequence shown here is derived from an EMBL/GenBank/DDBJ whole genome shotgun (WGS) entry which is preliminary data.</text>
</comment>
<dbReference type="GO" id="GO:0005667">
    <property type="term" value="C:transcription regulator complex"/>
    <property type="evidence" value="ECO:0007669"/>
    <property type="project" value="TreeGrafter"/>
</dbReference>
<proteinExistence type="predicted"/>
<feature type="compositionally biased region" description="Polar residues" evidence="6">
    <location>
        <begin position="127"/>
        <end position="137"/>
    </location>
</feature>